<comment type="caution">
    <text evidence="1">The sequence shown here is derived from an EMBL/GenBank/DDBJ whole genome shotgun (WGS) entry which is preliminary data.</text>
</comment>
<sequence>MKRIILTVLFVIVFGWISYSVLYNGFFGVKSITIQEHDRTFDDAEKVTDHEVIATVTGILNRSNKITNVHYKLAVEPAYKLQLEYKETDEILYLHEGFDANETLISSDRSEYYYKINQKQTDTIVQLLLKQKKEDGS</sequence>
<reference evidence="1 2" key="1">
    <citation type="submission" date="2015-08" db="EMBL/GenBank/DDBJ databases">
        <title>Draft Genome Sequence of Bacillus vietnamensis UCD-SED5.</title>
        <authorList>
            <person name="Lee R.D."/>
            <person name="Jospin G."/>
            <person name="Lang J.M."/>
            <person name="Coil D.A."/>
            <person name="Eisen J.A."/>
        </authorList>
    </citation>
    <scope>NUCLEOTIDE SEQUENCE [LARGE SCALE GENOMIC DNA]</scope>
    <source>
        <strain evidence="1 2">UCD-SED5</strain>
    </source>
</reference>
<protein>
    <submittedName>
        <fullName evidence="1">Uncharacterized protein</fullName>
    </submittedName>
</protein>
<dbReference type="Proteomes" id="UP000050398">
    <property type="component" value="Unassembled WGS sequence"/>
</dbReference>
<evidence type="ECO:0000313" key="1">
    <source>
        <dbReference type="EMBL" id="KPL58368.1"/>
    </source>
</evidence>
<dbReference type="PATRIC" id="fig|218284.4.peg.1673"/>
<organism evidence="1 2">
    <name type="scientific">Rossellomorea vietnamensis</name>
    <dbReference type="NCBI Taxonomy" id="218284"/>
    <lineage>
        <taxon>Bacteria</taxon>
        <taxon>Bacillati</taxon>
        <taxon>Bacillota</taxon>
        <taxon>Bacilli</taxon>
        <taxon>Bacillales</taxon>
        <taxon>Bacillaceae</taxon>
        <taxon>Rossellomorea</taxon>
    </lineage>
</organism>
<dbReference type="RefSeq" id="WP_060673751.1">
    <property type="nucleotide sequence ID" value="NZ_JBCNGU010000022.1"/>
</dbReference>
<evidence type="ECO:0000313" key="2">
    <source>
        <dbReference type="Proteomes" id="UP000050398"/>
    </source>
</evidence>
<gene>
    <name evidence="1" type="ORF">AM506_17275</name>
</gene>
<proteinExistence type="predicted"/>
<dbReference type="AlphaFoldDB" id="A0A0P6WDR4"/>
<accession>A0A0P6WDR4</accession>
<dbReference type="EMBL" id="LIXZ01000016">
    <property type="protein sequence ID" value="KPL58368.1"/>
    <property type="molecule type" value="Genomic_DNA"/>
</dbReference>
<name>A0A0P6WDR4_9BACI</name>
<dbReference type="OrthoDB" id="2862307at2"/>